<name>A0A556AZJ4_9BURK</name>
<feature type="compositionally biased region" description="Low complexity" evidence="2">
    <location>
        <begin position="412"/>
        <end position="423"/>
    </location>
</feature>
<dbReference type="RefSeq" id="WP_143946675.1">
    <property type="nucleotide sequence ID" value="NZ_BAABMB010000004.1"/>
</dbReference>
<dbReference type="InterPro" id="IPR044855">
    <property type="entry name" value="CoA-Trfase_III_dom3_sf"/>
</dbReference>
<dbReference type="InterPro" id="IPR003673">
    <property type="entry name" value="CoA-Trfase_fam_III"/>
</dbReference>
<comment type="caution">
    <text evidence="3">The sequence shown here is derived from an EMBL/GenBank/DDBJ whole genome shotgun (WGS) entry which is preliminary data.</text>
</comment>
<dbReference type="AlphaFoldDB" id="A0A556AZJ4"/>
<dbReference type="PANTHER" id="PTHR48207">
    <property type="entry name" value="SUCCINATE--HYDROXYMETHYLGLUTARATE COA-TRANSFERASE"/>
    <property type="match status" value="1"/>
</dbReference>
<dbReference type="PANTHER" id="PTHR48207:SF4">
    <property type="entry name" value="BLL6097 PROTEIN"/>
    <property type="match status" value="1"/>
</dbReference>
<organism evidence="3 4">
    <name type="scientific">Verticiella sediminum</name>
    <dbReference type="NCBI Taxonomy" id="1247510"/>
    <lineage>
        <taxon>Bacteria</taxon>
        <taxon>Pseudomonadati</taxon>
        <taxon>Pseudomonadota</taxon>
        <taxon>Betaproteobacteria</taxon>
        <taxon>Burkholderiales</taxon>
        <taxon>Alcaligenaceae</taxon>
        <taxon>Verticiella</taxon>
    </lineage>
</organism>
<dbReference type="GO" id="GO:0008410">
    <property type="term" value="F:CoA-transferase activity"/>
    <property type="evidence" value="ECO:0007669"/>
    <property type="project" value="TreeGrafter"/>
</dbReference>
<dbReference type="OrthoDB" id="5294844at2"/>
<keyword evidence="4" id="KW-1185">Reference proteome</keyword>
<proteinExistence type="predicted"/>
<gene>
    <name evidence="3" type="ORF">FOZ76_03145</name>
</gene>
<protein>
    <submittedName>
        <fullName evidence="3">CoA transferase</fullName>
    </submittedName>
</protein>
<evidence type="ECO:0000256" key="1">
    <source>
        <dbReference type="ARBA" id="ARBA00022679"/>
    </source>
</evidence>
<dbReference type="InterPro" id="IPR023606">
    <property type="entry name" value="CoA-Trfase_III_dom_1_sf"/>
</dbReference>
<keyword evidence="1 3" id="KW-0808">Transferase</keyword>
<dbReference type="InterPro" id="IPR050483">
    <property type="entry name" value="CoA-transferase_III_domain"/>
</dbReference>
<dbReference type="Proteomes" id="UP000318405">
    <property type="component" value="Unassembled WGS sequence"/>
</dbReference>
<dbReference type="Pfam" id="PF02515">
    <property type="entry name" value="CoA_transf_3"/>
    <property type="match status" value="1"/>
</dbReference>
<dbReference type="Gene3D" id="3.30.1540.10">
    <property type="entry name" value="formyl-coa transferase, domain 3"/>
    <property type="match status" value="1"/>
</dbReference>
<evidence type="ECO:0000256" key="2">
    <source>
        <dbReference type="SAM" id="MobiDB-lite"/>
    </source>
</evidence>
<feature type="region of interest" description="Disordered" evidence="2">
    <location>
        <begin position="401"/>
        <end position="423"/>
    </location>
</feature>
<accession>A0A556AZJ4</accession>
<dbReference type="EMBL" id="VLTJ01000005">
    <property type="protein sequence ID" value="TSH98360.1"/>
    <property type="molecule type" value="Genomic_DNA"/>
</dbReference>
<evidence type="ECO:0000313" key="3">
    <source>
        <dbReference type="EMBL" id="TSH98360.1"/>
    </source>
</evidence>
<dbReference type="Gene3D" id="3.40.50.10540">
    <property type="entry name" value="Crotonobetainyl-coa:carnitine coa-transferase, domain 1"/>
    <property type="match status" value="1"/>
</dbReference>
<evidence type="ECO:0000313" key="4">
    <source>
        <dbReference type="Proteomes" id="UP000318405"/>
    </source>
</evidence>
<reference evidence="3 4" key="1">
    <citation type="submission" date="2019-07" db="EMBL/GenBank/DDBJ databases">
        <title>Qingshengfaniella alkalisoli gen. nov., sp. nov., isolated from saline soil.</title>
        <authorList>
            <person name="Xu L."/>
            <person name="Huang X.-X."/>
            <person name="Sun J.-Q."/>
        </authorList>
    </citation>
    <scope>NUCLEOTIDE SEQUENCE [LARGE SCALE GENOMIC DNA]</scope>
    <source>
        <strain evidence="3 4">DSM 27279</strain>
    </source>
</reference>
<dbReference type="SUPFAM" id="SSF89796">
    <property type="entry name" value="CoA-transferase family III (CaiB/BaiF)"/>
    <property type="match status" value="1"/>
</dbReference>
<sequence length="423" mass="46030">MNKNHRPLEGVRVVDMATVLMGPVATQILGDYGADVIKVEPPEGDVMRHAGDGRHARMGPMYLATGRNKRSVVLDIKKPEGRRALLKLCETADLFIHNVRPAAMRRAGLSYEDLCALNPTIVYVSLVGFGQDGPYAERPAFDDIIQAASGLAGLFVRAGYDEPAFVPANLCDRMTGLAAAHAAIAALHLRLRTGEGQAVEVPMFETLAQMVLGDHLNGQAFVPPIREAGYSRLLNAYRRPFRTRDGHIAVTPYNDKQFRAFFSAIGREAAFEADARINTHAARARHYDVAYAALAEILASRTTEAWLALCSEHEIPCQRVSTLEDLLQDEHLRSVGFFQEIEHPSEGRILQMRHAAQWSTADVGVRRLPPRIGEDSVEVLREAGFGDDEIAGLLASGATATPDAHGVREAGAKAAPAATGRDM</sequence>